<evidence type="ECO:0000256" key="4">
    <source>
        <dbReference type="ARBA" id="ARBA00022605"/>
    </source>
</evidence>
<dbReference type="Pfam" id="PF14698">
    <property type="entry name" value="ASL_C2"/>
    <property type="match status" value="1"/>
</dbReference>
<dbReference type="FunFam" id="1.10.40.30:FF:000001">
    <property type="entry name" value="Argininosuccinate lyase"/>
    <property type="match status" value="1"/>
</dbReference>
<feature type="domain" description="Argininosuccinate lyase C-terminal" evidence="8">
    <location>
        <begin position="367"/>
        <end position="435"/>
    </location>
</feature>
<dbReference type="EC" id="4.3.2.1" evidence="2 6"/>
<comment type="caution">
    <text evidence="9">The sequence shown here is derived from an EMBL/GenBank/DDBJ whole genome shotgun (WGS) entry which is preliminary data.</text>
</comment>
<accession>A0A1X1FWM0</accession>
<dbReference type="InterPro" id="IPR009049">
    <property type="entry name" value="Argininosuccinate_lyase"/>
</dbReference>
<dbReference type="GO" id="GO:0004056">
    <property type="term" value="F:argininosuccinate lyase activity"/>
    <property type="evidence" value="ECO:0007669"/>
    <property type="project" value="UniProtKB-UniRule"/>
</dbReference>
<reference evidence="9 10" key="1">
    <citation type="journal article" date="2016" name="Eur. J. Clin. Microbiol. Infect. Dis.">
        <title>Whole genome sequencing as a tool for phylogenetic analysis of clinical strains of Mitis group streptococci.</title>
        <authorList>
            <person name="Rasmussen L.H."/>
            <person name="Dargis R."/>
            <person name="Hojholt K."/>
            <person name="Christensen J.J."/>
            <person name="Skovgaard O."/>
            <person name="Justesen U.S."/>
            <person name="Rosenvinge F.S."/>
            <person name="Moser C."/>
            <person name="Lukjancenko O."/>
            <person name="Rasmussen S."/>
            <person name="Nielsen X.C."/>
        </authorList>
    </citation>
    <scope>NUCLEOTIDE SEQUENCE [LARGE SCALE GENOMIC DNA]</scope>
    <source>
        <strain evidence="9 10">OD_339823_10</strain>
    </source>
</reference>
<dbReference type="Gene3D" id="1.20.200.10">
    <property type="entry name" value="Fumarase/aspartase (Central domain)"/>
    <property type="match status" value="1"/>
</dbReference>
<evidence type="ECO:0000256" key="3">
    <source>
        <dbReference type="ARBA" id="ARBA00022571"/>
    </source>
</evidence>
<evidence type="ECO:0000256" key="2">
    <source>
        <dbReference type="ARBA" id="ARBA00012338"/>
    </source>
</evidence>
<keyword evidence="5 6" id="KW-0456">Lyase</keyword>
<dbReference type="GO" id="GO:0005829">
    <property type="term" value="C:cytosol"/>
    <property type="evidence" value="ECO:0007669"/>
    <property type="project" value="TreeGrafter"/>
</dbReference>
<evidence type="ECO:0000313" key="10">
    <source>
        <dbReference type="Proteomes" id="UP000193633"/>
    </source>
</evidence>
<dbReference type="InterPro" id="IPR008948">
    <property type="entry name" value="L-Aspartase-like"/>
</dbReference>
<dbReference type="Proteomes" id="UP000193633">
    <property type="component" value="Unassembled WGS sequence"/>
</dbReference>
<evidence type="ECO:0000259" key="8">
    <source>
        <dbReference type="Pfam" id="PF14698"/>
    </source>
</evidence>
<dbReference type="FunFam" id="1.10.275.10:FF:000002">
    <property type="entry name" value="Argininosuccinate lyase"/>
    <property type="match status" value="1"/>
</dbReference>
<comment type="catalytic activity">
    <reaction evidence="6">
        <text>2-(N(omega)-L-arginino)succinate = fumarate + L-arginine</text>
        <dbReference type="Rhea" id="RHEA:24020"/>
        <dbReference type="ChEBI" id="CHEBI:29806"/>
        <dbReference type="ChEBI" id="CHEBI:32682"/>
        <dbReference type="ChEBI" id="CHEBI:57472"/>
        <dbReference type="EC" id="4.3.2.1"/>
    </reaction>
</comment>
<comment type="pathway">
    <text evidence="1 6">Amino-acid biosynthesis; L-arginine biosynthesis; L-arginine from L-ornithine and carbamoyl phosphate: step 3/3.</text>
</comment>
<dbReference type="PANTHER" id="PTHR43814">
    <property type="entry name" value="ARGININOSUCCINATE LYASE"/>
    <property type="match status" value="1"/>
</dbReference>
<dbReference type="AlphaFoldDB" id="A0A1X1FWM0"/>
<dbReference type="GO" id="GO:0042450">
    <property type="term" value="P:L-arginine biosynthetic process via ornithine"/>
    <property type="evidence" value="ECO:0007669"/>
    <property type="project" value="UniProtKB-UniRule"/>
</dbReference>
<sequence length="473" mass="53624">MPKNTKLWGGRFEGTVEDWVEQFGASISFDHQLAKFDLMGSLAHVQMLGQTGILSLEEAEQIRDGLQALLRDLEAGELHFDIANEDIHMNMEVLLTEKIGPLAGKLHTARSRNDQVATDMHLYLKEQLGHILYKLANLNSVLLDLAEKHVETIMPGYTHLQHAQPISFAHHLMAYYNMFQRDSERFAFNLKHTDLSPLGAAALAGTTFPIDRQLSSDLLGFQQPYINSLDAVSDRDFILEFLSNASILMMHMSRFCEEIINWCSFEYQYISLSDSFSTGSSIMPQKKNPDMAELIRGKSGRVYGHLLGLLTVMKSLPLAYNKDLQEDKEGMFDTVDTILNSLDVLAGMLSNMQVNKAKMQQSTENDFSNATELADYLAEKGLPFREAHEIVGKLVLDSIKHGKNIQDWDLEELQAYHPLIEEDIYIYLRPETAVQRRNSLGGTGFEQVKYQIEQAKKELKGENLFVCKVRKRG</sequence>
<dbReference type="EMBL" id="NCUD01000047">
    <property type="protein sequence ID" value="ORO38726.1"/>
    <property type="molecule type" value="Genomic_DNA"/>
</dbReference>
<dbReference type="InterPro" id="IPR022761">
    <property type="entry name" value="Fumarate_lyase_N"/>
</dbReference>
<dbReference type="NCBIfam" id="TIGR00838">
    <property type="entry name" value="argH"/>
    <property type="match status" value="1"/>
</dbReference>
<dbReference type="CDD" id="cd01359">
    <property type="entry name" value="Argininosuccinate_lyase"/>
    <property type="match status" value="1"/>
</dbReference>
<comment type="similarity">
    <text evidence="6">Belongs to the lyase 1 family. Argininosuccinate lyase subfamily.</text>
</comment>
<evidence type="ECO:0000256" key="5">
    <source>
        <dbReference type="ARBA" id="ARBA00023239"/>
    </source>
</evidence>
<evidence type="ECO:0000256" key="6">
    <source>
        <dbReference type="HAMAP-Rule" id="MF_00006"/>
    </source>
</evidence>
<evidence type="ECO:0000313" key="9">
    <source>
        <dbReference type="EMBL" id="ORO38726.1"/>
    </source>
</evidence>
<dbReference type="InterPro" id="IPR000362">
    <property type="entry name" value="Fumarate_lyase_fam"/>
</dbReference>
<gene>
    <name evidence="6" type="primary">argH</name>
    <name evidence="9" type="ORF">B7728_10100</name>
</gene>
<dbReference type="PANTHER" id="PTHR43814:SF1">
    <property type="entry name" value="ARGININOSUCCINATE LYASE"/>
    <property type="match status" value="1"/>
</dbReference>
<dbReference type="InterPro" id="IPR020557">
    <property type="entry name" value="Fumarate_lyase_CS"/>
</dbReference>
<dbReference type="HAMAP" id="MF_00006">
    <property type="entry name" value="Arg_succ_lyase"/>
    <property type="match status" value="1"/>
</dbReference>
<evidence type="ECO:0000256" key="1">
    <source>
        <dbReference type="ARBA" id="ARBA00004941"/>
    </source>
</evidence>
<proteinExistence type="inferred from homology"/>
<dbReference type="Gene3D" id="1.10.275.10">
    <property type="entry name" value="Fumarase/aspartase (N-terminal domain)"/>
    <property type="match status" value="1"/>
</dbReference>
<keyword evidence="4 6" id="KW-0028">Amino-acid biosynthesis</keyword>
<comment type="subcellular location">
    <subcellularLocation>
        <location evidence="6">Cytoplasm</location>
    </subcellularLocation>
</comment>
<evidence type="ECO:0000259" key="7">
    <source>
        <dbReference type="Pfam" id="PF00206"/>
    </source>
</evidence>
<dbReference type="PRINTS" id="PR00149">
    <property type="entry name" value="FUMRATELYASE"/>
</dbReference>
<dbReference type="UniPathway" id="UPA00068">
    <property type="reaction ID" value="UER00114"/>
</dbReference>
<dbReference type="Gene3D" id="1.10.40.30">
    <property type="entry name" value="Fumarase/aspartase (C-terminal domain)"/>
    <property type="match status" value="1"/>
</dbReference>
<feature type="domain" description="Fumarate lyase N-terminal" evidence="7">
    <location>
        <begin position="10"/>
        <end position="304"/>
    </location>
</feature>
<dbReference type="Pfam" id="PF00206">
    <property type="entry name" value="Lyase_1"/>
    <property type="match status" value="1"/>
</dbReference>
<dbReference type="PRINTS" id="PR00145">
    <property type="entry name" value="ARGSUCLYASE"/>
</dbReference>
<dbReference type="RefSeq" id="WP_084852806.1">
    <property type="nucleotide sequence ID" value="NZ_NCUD01000047.1"/>
</dbReference>
<dbReference type="SUPFAM" id="SSF48557">
    <property type="entry name" value="L-aspartase-like"/>
    <property type="match status" value="1"/>
</dbReference>
<dbReference type="InterPro" id="IPR029419">
    <property type="entry name" value="Arg_succ_lyase_C"/>
</dbReference>
<keyword evidence="3 6" id="KW-0055">Arginine biosynthesis</keyword>
<dbReference type="FunFam" id="1.20.200.10:FF:000002">
    <property type="entry name" value="Argininosuccinate lyase"/>
    <property type="match status" value="1"/>
</dbReference>
<dbReference type="InterPro" id="IPR024083">
    <property type="entry name" value="Fumarase/histidase_N"/>
</dbReference>
<organism evidence="9 10">
    <name type="scientific">Streptococcus oralis subsp. tigurinus</name>
    <dbReference type="NCBI Taxonomy" id="1077464"/>
    <lineage>
        <taxon>Bacteria</taxon>
        <taxon>Bacillati</taxon>
        <taxon>Bacillota</taxon>
        <taxon>Bacilli</taxon>
        <taxon>Lactobacillales</taxon>
        <taxon>Streptococcaceae</taxon>
        <taxon>Streptococcus</taxon>
    </lineage>
</organism>
<keyword evidence="6" id="KW-0963">Cytoplasm</keyword>
<dbReference type="PROSITE" id="PS00163">
    <property type="entry name" value="FUMARATE_LYASES"/>
    <property type="match status" value="1"/>
</dbReference>
<protein>
    <recommendedName>
        <fullName evidence="2 6">Argininosuccinate lyase</fullName>
        <shortName evidence="6">ASAL</shortName>
        <ecNumber evidence="2 6">4.3.2.1</ecNumber>
    </recommendedName>
    <alternativeName>
        <fullName evidence="6">Arginosuccinase</fullName>
    </alternativeName>
</protein>
<name>A0A1X1FWM0_STROR</name>